<name>A0A2M9ZQY2_9LEPT</name>
<evidence type="ECO:0008006" key="5">
    <source>
        <dbReference type="Google" id="ProtNLM"/>
    </source>
</evidence>
<evidence type="ECO:0000313" key="1">
    <source>
        <dbReference type="EMBL" id="PJZ70545.1"/>
    </source>
</evidence>
<keyword evidence="3" id="KW-1185">Reference proteome</keyword>
<dbReference type="EMBL" id="NPDY01000003">
    <property type="protein sequence ID" value="PJZ70545.1"/>
    <property type="molecule type" value="Genomic_DNA"/>
</dbReference>
<dbReference type="Proteomes" id="UP000231962">
    <property type="component" value="Unassembled WGS sequence"/>
</dbReference>
<dbReference type="EMBL" id="NPDZ01000002">
    <property type="protein sequence ID" value="PJZ74381.1"/>
    <property type="molecule type" value="Genomic_DNA"/>
</dbReference>
<evidence type="ECO:0000313" key="4">
    <source>
        <dbReference type="Proteomes" id="UP000231990"/>
    </source>
</evidence>
<comment type="caution">
    <text evidence="2">The sequence shown here is derived from an EMBL/GenBank/DDBJ whole genome shotgun (WGS) entry which is preliminary data.</text>
</comment>
<accession>A0A2M9ZQY2</accession>
<dbReference type="OrthoDB" id="363356at2"/>
<evidence type="ECO:0000313" key="2">
    <source>
        <dbReference type="EMBL" id="PJZ74381.1"/>
    </source>
</evidence>
<gene>
    <name evidence="1" type="ORF">CH360_06040</name>
    <name evidence="2" type="ORF">CH373_05620</name>
</gene>
<dbReference type="RefSeq" id="WP_100713113.1">
    <property type="nucleotide sequence ID" value="NZ_NPDY01000003.1"/>
</dbReference>
<dbReference type="AlphaFoldDB" id="A0A2M9ZQY2"/>
<dbReference type="NCBIfam" id="NF047756">
    <property type="entry name" value="LIC11435_fam"/>
    <property type="match status" value="1"/>
</dbReference>
<evidence type="ECO:0000313" key="3">
    <source>
        <dbReference type="Proteomes" id="UP000231962"/>
    </source>
</evidence>
<protein>
    <recommendedName>
        <fullName evidence="5">DUF5683 domain-containing protein</fullName>
    </recommendedName>
</protein>
<reference evidence="3 4" key="1">
    <citation type="submission" date="2017-07" db="EMBL/GenBank/DDBJ databases">
        <title>Leptospira spp. isolated from tropical soils.</title>
        <authorList>
            <person name="Thibeaux R."/>
            <person name="Iraola G."/>
            <person name="Ferres I."/>
            <person name="Bierque E."/>
            <person name="Girault D."/>
            <person name="Soupe-Gilbert M.-E."/>
            <person name="Picardeau M."/>
            <person name="Goarant C."/>
        </authorList>
    </citation>
    <scope>NUCLEOTIDE SEQUENCE [LARGE SCALE GENOMIC DNA]</scope>
    <source>
        <strain evidence="2 4">FH1-B-B1</strain>
        <strain evidence="1 3">FH1-B-C1</strain>
    </source>
</reference>
<sequence length="393" mass="43272">MWTDRRFLPSIYLLAILFCSIFSFPLSAKEDGIKLEWKPIAEAGGYLVEVKDSSGRIRREKTNSTSILLDLPAGNYEHRIGVLNRYGRVSVFSSWIPFHVIFARPPEITSQTQNKFLTKDLPESIEIKGKYLSDVTKVVLKDRNGKEIPLKSVEFREPDILIITMDPSNPPEGLVSLKLENPKNKVTELGEFLVVAETPEKLAEYLKKPEPSPPFPWPALARSAVLPGWGQAYQGKSNTRSFAFPTLLIVAGVYTATRADAYTKSLSELDSARQTNLLLSTNAVQSGNTALFPLAIANYAGIPGKYSKAVGEYQNLQVSLGILGIIYLANLLDVSFFPGPQSVKIEGTNTDVTWNPLVRSSYSGGVPTPGRGFASADSKILPAGWELGVQFSW</sequence>
<dbReference type="InterPro" id="IPR058177">
    <property type="entry name" value="LIC11435-like"/>
</dbReference>
<proteinExistence type="predicted"/>
<dbReference type="Proteomes" id="UP000231990">
    <property type="component" value="Unassembled WGS sequence"/>
</dbReference>
<organism evidence="2 4">
    <name type="scientific">Leptospira perolatii</name>
    <dbReference type="NCBI Taxonomy" id="2023191"/>
    <lineage>
        <taxon>Bacteria</taxon>
        <taxon>Pseudomonadati</taxon>
        <taxon>Spirochaetota</taxon>
        <taxon>Spirochaetia</taxon>
        <taxon>Leptospirales</taxon>
        <taxon>Leptospiraceae</taxon>
        <taxon>Leptospira</taxon>
    </lineage>
</organism>